<comment type="subcellular location">
    <subcellularLocation>
        <location evidence="1">Cell membrane</location>
        <topology evidence="1">Multi-pass membrane protein</topology>
    </subcellularLocation>
</comment>
<evidence type="ECO:0000256" key="1">
    <source>
        <dbReference type="ARBA" id="ARBA00004651"/>
    </source>
</evidence>
<keyword evidence="2" id="KW-1003">Cell membrane</keyword>
<proteinExistence type="predicted"/>
<gene>
    <name evidence="7" type="ORF">I5M07_10455</name>
</gene>
<keyword evidence="4 6" id="KW-1133">Transmembrane helix</keyword>
<reference evidence="7" key="1">
    <citation type="submission" date="2020-12" db="EMBL/GenBank/DDBJ databases">
        <title>Bacterial novel species Flavobacterium sp. SE-1-e isolated from soil.</title>
        <authorList>
            <person name="Jung H.-Y."/>
        </authorList>
    </citation>
    <scope>NUCLEOTIDE SEQUENCE</scope>
    <source>
        <strain evidence="7">SE-1-e</strain>
    </source>
</reference>
<evidence type="ECO:0000256" key="3">
    <source>
        <dbReference type="ARBA" id="ARBA00022692"/>
    </source>
</evidence>
<dbReference type="RefSeq" id="WP_200106395.1">
    <property type="nucleotide sequence ID" value="NZ_JAEHFV010000004.1"/>
</dbReference>
<evidence type="ECO:0000256" key="2">
    <source>
        <dbReference type="ARBA" id="ARBA00022475"/>
    </source>
</evidence>
<evidence type="ECO:0000256" key="5">
    <source>
        <dbReference type="ARBA" id="ARBA00023136"/>
    </source>
</evidence>
<keyword evidence="8" id="KW-1185">Reference proteome</keyword>
<keyword evidence="5 6" id="KW-0472">Membrane</keyword>
<dbReference type="EMBL" id="JAEHFV010000004">
    <property type="protein sequence ID" value="MBK0370260.1"/>
    <property type="molecule type" value="Genomic_DNA"/>
</dbReference>
<feature type="transmembrane region" description="Helical" evidence="6">
    <location>
        <begin position="12"/>
        <end position="32"/>
    </location>
</feature>
<organism evidence="7 8">
    <name type="scientific">Flavobacterium agrisoli</name>
    <dbReference type="NCBI Taxonomy" id="2793066"/>
    <lineage>
        <taxon>Bacteria</taxon>
        <taxon>Pseudomonadati</taxon>
        <taxon>Bacteroidota</taxon>
        <taxon>Flavobacteriia</taxon>
        <taxon>Flavobacteriales</taxon>
        <taxon>Flavobacteriaceae</taxon>
        <taxon>Flavobacterium</taxon>
    </lineage>
</organism>
<dbReference type="Pfam" id="PF03626">
    <property type="entry name" value="COX4_pro"/>
    <property type="match status" value="1"/>
</dbReference>
<dbReference type="InterPro" id="IPR005171">
    <property type="entry name" value="Cyt_c_oxidase_su4_prok"/>
</dbReference>
<feature type="transmembrane region" description="Helical" evidence="6">
    <location>
        <begin position="79"/>
        <end position="97"/>
    </location>
</feature>
<dbReference type="Proteomes" id="UP000609172">
    <property type="component" value="Unassembled WGS sequence"/>
</dbReference>
<evidence type="ECO:0000256" key="4">
    <source>
        <dbReference type="ARBA" id="ARBA00022989"/>
    </source>
</evidence>
<evidence type="ECO:0000313" key="8">
    <source>
        <dbReference type="Proteomes" id="UP000609172"/>
    </source>
</evidence>
<dbReference type="GO" id="GO:0005886">
    <property type="term" value="C:plasma membrane"/>
    <property type="evidence" value="ECO:0007669"/>
    <property type="project" value="UniProtKB-SubCell"/>
</dbReference>
<comment type="caution">
    <text evidence="7">The sequence shown here is derived from an EMBL/GenBank/DDBJ whole genome shotgun (WGS) entry which is preliminary data.</text>
</comment>
<keyword evidence="3 6" id="KW-0812">Transmembrane</keyword>
<dbReference type="AlphaFoldDB" id="A0A934UKB2"/>
<evidence type="ECO:0000256" key="6">
    <source>
        <dbReference type="SAM" id="Phobius"/>
    </source>
</evidence>
<accession>A0A934UKB2</accession>
<name>A0A934UKB2_9FLAO</name>
<protein>
    <submittedName>
        <fullName evidence="7">Cytochrome C oxidase subunit IV family protein</fullName>
    </submittedName>
</protein>
<sequence length="116" mass="13613">MAHDHVSNTKRIWFVFGLLSVITTVEVILGIIKPASLEFNHFLSLNLLNWIFYILTLVKAYYIVWAFMHMEGEKSALRWSVVLPVVFLVLYLLFILLTEGHYVYGVFKNSTIKWNF</sequence>
<evidence type="ECO:0000313" key="7">
    <source>
        <dbReference type="EMBL" id="MBK0370260.1"/>
    </source>
</evidence>
<feature type="transmembrane region" description="Helical" evidence="6">
    <location>
        <begin position="47"/>
        <end position="67"/>
    </location>
</feature>